<name>A0A0A1WBV4_9SPHN</name>
<dbReference type="OrthoDB" id="8335785at2"/>
<dbReference type="RefSeq" id="WP_042491391.1">
    <property type="nucleotide sequence ID" value="NZ_BBPI01000103.1"/>
</dbReference>
<reference evidence="1 2" key="1">
    <citation type="submission" date="2014-11" db="EMBL/GenBank/DDBJ databases">
        <title>Whole genome shotgun sequence of Sphingomonas parapaucimobilis NBRC 15100.</title>
        <authorList>
            <person name="Katano-Makiyama Y."/>
            <person name="Hosoyama A."/>
            <person name="Hashimoto M."/>
            <person name="Hosoyama Y."/>
            <person name="Noguchi M."/>
            <person name="Numata M."/>
            <person name="Tsuchikane K."/>
            <person name="Hirakata S."/>
            <person name="Uohara A."/>
            <person name="Shimodaira J."/>
            <person name="Ohji S."/>
            <person name="Ichikawa N."/>
            <person name="Kimura A."/>
            <person name="Yamazoe A."/>
            <person name="Fujita N."/>
        </authorList>
    </citation>
    <scope>NUCLEOTIDE SEQUENCE [LARGE SCALE GENOMIC DNA]</scope>
    <source>
        <strain evidence="1 2">NBRC 15100</strain>
    </source>
</reference>
<organism evidence="1 2">
    <name type="scientific">Sphingomonas parapaucimobilis NBRC 15100</name>
    <dbReference type="NCBI Taxonomy" id="1219049"/>
    <lineage>
        <taxon>Bacteria</taxon>
        <taxon>Pseudomonadati</taxon>
        <taxon>Pseudomonadota</taxon>
        <taxon>Alphaproteobacteria</taxon>
        <taxon>Sphingomonadales</taxon>
        <taxon>Sphingomonadaceae</taxon>
        <taxon>Sphingomonas</taxon>
    </lineage>
</organism>
<dbReference type="Proteomes" id="UP000032305">
    <property type="component" value="Unassembled WGS sequence"/>
</dbReference>
<evidence type="ECO:0000313" key="2">
    <source>
        <dbReference type="Proteomes" id="UP000032305"/>
    </source>
</evidence>
<sequence>MSLLSDTNYSPQRVYALLRLLGAQDGQLGFDSIRTWLKPTLRGVEQKGSEENINIRQLLGATASLGLIESPSQNQYKLTVPVPATIEAFADAVHDRLVALDVDHADSIVLEAYAAMVVLTEAEQGTSWLDLNAKDRAAKINKAVRAADADDEDEEKKRFNATKSSPWKRWMIFLGLGVSMPRSDFYPYPAQRLEREVARLRSEQSLPKTLEIEAFIGGIAERMPYLDGGRLFLASVERVRLPPLGRRVSRVLSGTLRDLHDDKRLVLDAIGDAKETYALTQEPHPVRNIKAVTLEGQANNV</sequence>
<protein>
    <submittedName>
        <fullName evidence="1">Uncharacterized protein</fullName>
    </submittedName>
</protein>
<comment type="caution">
    <text evidence="1">The sequence shown here is derived from an EMBL/GenBank/DDBJ whole genome shotgun (WGS) entry which is preliminary data.</text>
</comment>
<evidence type="ECO:0000313" key="1">
    <source>
        <dbReference type="EMBL" id="GAM02930.1"/>
    </source>
</evidence>
<proteinExistence type="predicted"/>
<gene>
    <name evidence="1" type="ORF">SP5_103_00050</name>
</gene>
<dbReference type="EMBL" id="BBPI01000103">
    <property type="protein sequence ID" value="GAM02930.1"/>
    <property type="molecule type" value="Genomic_DNA"/>
</dbReference>
<keyword evidence="2" id="KW-1185">Reference proteome</keyword>
<dbReference type="AlphaFoldDB" id="A0A0A1WBV4"/>
<dbReference type="eggNOG" id="ENOG5030V02">
    <property type="taxonomic scope" value="Bacteria"/>
</dbReference>
<accession>A0A0A1WBV4</accession>